<reference evidence="2" key="1">
    <citation type="submission" date="2021-01" db="EMBL/GenBank/DDBJ databases">
        <authorList>
            <person name="Corre E."/>
            <person name="Pelletier E."/>
            <person name="Niang G."/>
            <person name="Scheremetjew M."/>
            <person name="Finn R."/>
            <person name="Kale V."/>
            <person name="Holt S."/>
            <person name="Cochrane G."/>
            <person name="Meng A."/>
            <person name="Brown T."/>
            <person name="Cohen L."/>
        </authorList>
    </citation>
    <scope>NUCLEOTIDE SEQUENCE</scope>
    <source>
        <strain evidence="2">CCMP2877</strain>
    </source>
</reference>
<dbReference type="AlphaFoldDB" id="A0A7S1UBR7"/>
<sequence length="222" mass="24731">MERWRKLDDVLRLGPMPEPSSNQKPNPSAKPKPIPKRYARCLALRRGTDRDAVLCIADGHFGLAVDRTRLQYERTPDLSGAKGGGMANLVDHALAIGDRGAAEEMLSIEGSYGTVNQGRFTVARSTHPWKEGRELFGPGTEEPQTRKVVVRRSSGIIEINGEPWEIFECNFCNRDLGRLFCRARCVIPTSPCDHSLETSSTPKPKSKGFAWRWSSEPSSRLP</sequence>
<dbReference type="EMBL" id="HBGJ01033987">
    <property type="protein sequence ID" value="CAD9263163.1"/>
    <property type="molecule type" value="Transcribed_RNA"/>
</dbReference>
<evidence type="ECO:0000256" key="1">
    <source>
        <dbReference type="SAM" id="MobiDB-lite"/>
    </source>
</evidence>
<evidence type="ECO:0000313" key="2">
    <source>
        <dbReference type="EMBL" id="CAD9263163.1"/>
    </source>
</evidence>
<organism evidence="2">
    <name type="scientific">Phaeomonas parva</name>
    <dbReference type="NCBI Taxonomy" id="124430"/>
    <lineage>
        <taxon>Eukaryota</taxon>
        <taxon>Sar</taxon>
        <taxon>Stramenopiles</taxon>
        <taxon>Ochrophyta</taxon>
        <taxon>Pinguiophyceae</taxon>
        <taxon>Pinguiochrysidales</taxon>
        <taxon>Pinguiochrysidaceae</taxon>
        <taxon>Phaeomonas</taxon>
    </lineage>
</organism>
<feature type="region of interest" description="Disordered" evidence="1">
    <location>
        <begin position="193"/>
        <end position="222"/>
    </location>
</feature>
<proteinExistence type="predicted"/>
<name>A0A7S1UBR7_9STRA</name>
<accession>A0A7S1UBR7</accession>
<gene>
    <name evidence="2" type="ORF">PPAR1163_LOCUS21546</name>
</gene>
<protein>
    <submittedName>
        <fullName evidence="2">Uncharacterized protein</fullName>
    </submittedName>
</protein>
<feature type="compositionally biased region" description="Basic and acidic residues" evidence="1">
    <location>
        <begin position="1"/>
        <end position="11"/>
    </location>
</feature>
<feature type="region of interest" description="Disordered" evidence="1">
    <location>
        <begin position="1"/>
        <end position="34"/>
    </location>
</feature>